<feature type="compositionally biased region" description="Low complexity" evidence="1">
    <location>
        <begin position="454"/>
        <end position="464"/>
    </location>
</feature>
<comment type="caution">
    <text evidence="2">The sequence shown here is derived from an EMBL/GenBank/DDBJ whole genome shotgun (WGS) entry which is preliminary data.</text>
</comment>
<protein>
    <submittedName>
        <fullName evidence="2">Uncharacterized protein</fullName>
    </submittedName>
</protein>
<evidence type="ECO:0000313" key="3">
    <source>
        <dbReference type="Proteomes" id="UP001367676"/>
    </source>
</evidence>
<sequence>MTVTTSSVVTTRDTTLESGNDRTKLSILNVLKSTLTHFTEQQQTALALGSARLSADTTEHYPFRLIMIAVLSEYVLLMLLLNDSKPLEAFDDLFSSQDVTDFQDMTNKNQSLGHFDQTNDAPPKSVVTSVNGAVTNASLNTYSTNPIDSFDLTESLDSDNCSKMKSNDDANSNDSEGGTYTLDKNNHQVLLARKSIDQVFGIVSNSEISSDTSVEKMRNKSKMIDEWMKQSVSALESVSATSRHAPITMNTISKSKQYVSKIPSPMVRRRVLTSEIAASELSNLKPPTSRVEKKTLPTFAEIKTRAKLKNSSSSEEIDTESYLKETENIVVTLQNRLQGELEPNKSNGLERESSKYANTRLNRAFSLRRDKSKNVLPANNTTAIPVRKTSVTPTGFKTRASDCNEFLKKKDPRTFFLRDLSKSKKLPAPMPPKTVAAKSEHSSKNSVYQRQKTSNSGMRSNSSLSAQEIEFQNWKRRKNYDPLKAAAEDRKKKAIQSSTTCMSSSTTLSKGKDKCVVKKEGSEFRDQVIIRSASFHGLRNKTKFEGCTFSENNDGMHSADDRLTSSMCLSNENSISSCITDYDYDDDNDWLIPKPPSTSLQNTPPESVCSRLSLPSNPASCSAAFLTSSPLSKMNLATLASVTQLSQIIKISISSLNNCLRFDKYKDDSSVSKKDYSAAEIEDVDSNHQFSNQEYDSCINGAHSNDTSNNLSDLNDFEQHSIDHQLKLTLDNLRQIHIAVEGK</sequence>
<dbReference type="EMBL" id="JBBCAQ010000037">
    <property type="protein sequence ID" value="KAK7573339.1"/>
    <property type="molecule type" value="Genomic_DNA"/>
</dbReference>
<dbReference type="Proteomes" id="UP001367676">
    <property type="component" value="Unassembled WGS sequence"/>
</dbReference>
<feature type="region of interest" description="Disordered" evidence="1">
    <location>
        <begin position="423"/>
        <end position="464"/>
    </location>
</feature>
<organism evidence="2 3">
    <name type="scientific">Parthenolecanium corni</name>
    <dbReference type="NCBI Taxonomy" id="536013"/>
    <lineage>
        <taxon>Eukaryota</taxon>
        <taxon>Metazoa</taxon>
        <taxon>Ecdysozoa</taxon>
        <taxon>Arthropoda</taxon>
        <taxon>Hexapoda</taxon>
        <taxon>Insecta</taxon>
        <taxon>Pterygota</taxon>
        <taxon>Neoptera</taxon>
        <taxon>Paraneoptera</taxon>
        <taxon>Hemiptera</taxon>
        <taxon>Sternorrhyncha</taxon>
        <taxon>Coccoidea</taxon>
        <taxon>Coccidae</taxon>
        <taxon>Parthenolecanium</taxon>
    </lineage>
</organism>
<evidence type="ECO:0000313" key="2">
    <source>
        <dbReference type="EMBL" id="KAK7573339.1"/>
    </source>
</evidence>
<feature type="compositionally biased region" description="Polar residues" evidence="1">
    <location>
        <begin position="444"/>
        <end position="453"/>
    </location>
</feature>
<gene>
    <name evidence="2" type="ORF">V9T40_010530</name>
</gene>
<name>A0AAN9T7B8_9HEMI</name>
<proteinExistence type="predicted"/>
<accession>A0AAN9T7B8</accession>
<feature type="compositionally biased region" description="Polar residues" evidence="1">
    <location>
        <begin position="169"/>
        <end position="178"/>
    </location>
</feature>
<feature type="region of interest" description="Disordered" evidence="1">
    <location>
        <begin position="161"/>
        <end position="182"/>
    </location>
</feature>
<keyword evidence="3" id="KW-1185">Reference proteome</keyword>
<evidence type="ECO:0000256" key="1">
    <source>
        <dbReference type="SAM" id="MobiDB-lite"/>
    </source>
</evidence>
<reference evidence="2 3" key="1">
    <citation type="submission" date="2024-03" db="EMBL/GenBank/DDBJ databases">
        <title>Adaptation during the transition from Ophiocordyceps entomopathogen to insect associate is accompanied by gene loss and intensified selection.</title>
        <authorList>
            <person name="Ward C.M."/>
            <person name="Onetto C.A."/>
            <person name="Borneman A.R."/>
        </authorList>
    </citation>
    <scope>NUCLEOTIDE SEQUENCE [LARGE SCALE GENOMIC DNA]</scope>
    <source>
        <strain evidence="2">AWRI1</strain>
        <tissue evidence="2">Single Adult Female</tissue>
    </source>
</reference>
<dbReference type="AlphaFoldDB" id="A0AAN9T7B8"/>